<dbReference type="GO" id="GO:0071562">
    <property type="term" value="P:nucleus-vacuole junction assembly"/>
    <property type="evidence" value="ECO:0007669"/>
    <property type="project" value="InterPro"/>
</dbReference>
<comment type="similarity">
    <text evidence="2">Belongs to the beta-catenin family.</text>
</comment>
<accession>A0A9P6U7D9</accession>
<dbReference type="InterPro" id="IPR045156">
    <property type="entry name" value="Vac8"/>
</dbReference>
<dbReference type="InterPro" id="IPR011989">
    <property type="entry name" value="ARM-like"/>
</dbReference>
<dbReference type="Proteomes" id="UP000726737">
    <property type="component" value="Unassembled WGS sequence"/>
</dbReference>
<dbReference type="PANTHER" id="PTHR47249">
    <property type="entry name" value="VACUOLAR PROTEIN 8"/>
    <property type="match status" value="1"/>
</dbReference>
<comment type="subcellular location">
    <subcellularLocation>
        <location evidence="1">Vacuole membrane</location>
        <topology evidence="1">Lipid-anchor</topology>
    </subcellularLocation>
</comment>
<evidence type="ECO:0000256" key="9">
    <source>
        <dbReference type="SAM" id="MobiDB-lite"/>
    </source>
</evidence>
<comment type="caution">
    <text evidence="10">The sequence shown here is derived from an EMBL/GenBank/DDBJ whole genome shotgun (WGS) entry which is preliminary data.</text>
</comment>
<evidence type="ECO:0000256" key="5">
    <source>
        <dbReference type="ARBA" id="ARBA00023136"/>
    </source>
</evidence>
<dbReference type="PROSITE" id="PS50176">
    <property type="entry name" value="ARM_REPEAT"/>
    <property type="match status" value="3"/>
</dbReference>
<evidence type="ECO:0000256" key="8">
    <source>
        <dbReference type="PROSITE-ProRule" id="PRU00259"/>
    </source>
</evidence>
<keyword evidence="4" id="KW-0677">Repeat</keyword>
<dbReference type="InterPro" id="IPR016024">
    <property type="entry name" value="ARM-type_fold"/>
</dbReference>
<dbReference type="EMBL" id="JAAAJA010000101">
    <property type="protein sequence ID" value="KAG0262291.1"/>
    <property type="molecule type" value="Genomic_DNA"/>
</dbReference>
<evidence type="ECO:0000256" key="6">
    <source>
        <dbReference type="ARBA" id="ARBA00023288"/>
    </source>
</evidence>
<evidence type="ECO:0000256" key="4">
    <source>
        <dbReference type="ARBA" id="ARBA00022737"/>
    </source>
</evidence>
<dbReference type="GO" id="GO:0000329">
    <property type="term" value="C:fungal-type vacuole membrane"/>
    <property type="evidence" value="ECO:0007669"/>
    <property type="project" value="TreeGrafter"/>
</dbReference>
<organism evidence="10 11">
    <name type="scientific">Mortierella polycephala</name>
    <dbReference type="NCBI Taxonomy" id="41804"/>
    <lineage>
        <taxon>Eukaryota</taxon>
        <taxon>Fungi</taxon>
        <taxon>Fungi incertae sedis</taxon>
        <taxon>Mucoromycota</taxon>
        <taxon>Mortierellomycotina</taxon>
        <taxon>Mortierellomycetes</taxon>
        <taxon>Mortierellales</taxon>
        <taxon>Mortierellaceae</taxon>
        <taxon>Mortierella</taxon>
    </lineage>
</organism>
<evidence type="ECO:0000256" key="1">
    <source>
        <dbReference type="ARBA" id="ARBA00004592"/>
    </source>
</evidence>
<evidence type="ECO:0000256" key="3">
    <source>
        <dbReference type="ARBA" id="ARBA00022554"/>
    </source>
</evidence>
<gene>
    <name evidence="10" type="primary">VAC8_3</name>
    <name evidence="10" type="ORF">BG011_000119</name>
</gene>
<keyword evidence="6" id="KW-0449">Lipoprotein</keyword>
<dbReference type="Gene3D" id="1.25.10.10">
    <property type="entry name" value="Leucine-rich Repeat Variant"/>
    <property type="match status" value="2"/>
</dbReference>
<sequence length="802" mass="85592">MTILQPNVRPVQAFRVSGASESSQTINIHSRLDNKTGQQVVLWKDVLQVFEHAKYISDGSMTIPFLADDDFEELVPLRISHRPGAVLNVVVESANEERLTPANISSGAPRSPQQLVSPAPTVATPIPPVSSPTSTVVPSTSAVVSAQAAASPSPSPTPPVISPAPVSTSLAPIAVSEASAVVPPTLVLATPVTAPPPITISIPITSNHVAPISAAAPHSPKAIANNATLQKQLTMAFSTEAQRLSMIGTLNVPPAALSEKEELTRAGQVLKTFLENPTQLRNFFRSDIMDAVRTLVRAGSVAVQQVVAGAYAVISAENEDLIATEEGMESLVYLINATDIVTQIYALKGMCNLLYLSYNANLAMKVGTAAPYVKHMASTDWEVQAYAVGCLLNFARNATTANDVSDSGVLERLIPLVNSSYAQVQEFAAGALYNFMNHGSAIQKIVNAGAIPVLVRALNPNSKPAVLSFCAAAIAQIAVESSNRKKLISTESGLVAKLVGYLDTTRSQLACDAAFALHKLSLEGSVPQTIVQSGGLTPLHRMVQSTSEAMIASGLNCVREMSYQGSAKEPIINAGFINPLSDLMNYAVPEIAIAAVSIIHNLADSDGHRKAIVDAGVADRCFVLLPTSPVAVQEEMTALISRLTECDSLKPVLHKKQILEALLPVSTCTHSMVNVNISLCIVNLCNDPREIKPFLKVWDSPLLKVWDTPSGGMRTYLIRCITSVDRTEQRQGLKILRYIFSGKNTDLKKRIRKTSTLKTRVASLAEYPKAQANMSTGDGANLLGVDMMEVMTDAQGVLKCFK</sequence>
<dbReference type="GO" id="GO:0043495">
    <property type="term" value="F:protein-membrane adaptor activity"/>
    <property type="evidence" value="ECO:0007669"/>
    <property type="project" value="InterPro"/>
</dbReference>
<keyword evidence="5" id="KW-0472">Membrane</keyword>
<keyword evidence="3" id="KW-0926">Vacuole</keyword>
<name>A0A9P6U7D9_9FUNG</name>
<evidence type="ECO:0000256" key="2">
    <source>
        <dbReference type="ARBA" id="ARBA00005462"/>
    </source>
</evidence>
<evidence type="ECO:0000256" key="7">
    <source>
        <dbReference type="ARBA" id="ARBA00026209"/>
    </source>
</evidence>
<evidence type="ECO:0000313" key="10">
    <source>
        <dbReference type="EMBL" id="KAG0262291.1"/>
    </source>
</evidence>
<protein>
    <recommendedName>
        <fullName evidence="7">Vacuolar protein 8</fullName>
    </recommendedName>
</protein>
<dbReference type="OrthoDB" id="2446071at2759"/>
<dbReference type="GO" id="GO:0000045">
    <property type="term" value="P:autophagosome assembly"/>
    <property type="evidence" value="ECO:0007669"/>
    <property type="project" value="TreeGrafter"/>
</dbReference>
<evidence type="ECO:0000313" key="11">
    <source>
        <dbReference type="Proteomes" id="UP000726737"/>
    </source>
</evidence>
<feature type="region of interest" description="Disordered" evidence="9">
    <location>
        <begin position="100"/>
        <end position="133"/>
    </location>
</feature>
<dbReference type="SUPFAM" id="SSF48371">
    <property type="entry name" value="ARM repeat"/>
    <property type="match status" value="2"/>
</dbReference>
<dbReference type="SMART" id="SM00185">
    <property type="entry name" value="ARM"/>
    <property type="match status" value="7"/>
</dbReference>
<keyword evidence="11" id="KW-1185">Reference proteome</keyword>
<dbReference type="PANTHER" id="PTHR47249:SF1">
    <property type="entry name" value="VACUOLAR PROTEIN 8"/>
    <property type="match status" value="1"/>
</dbReference>
<feature type="repeat" description="ARM" evidence="8">
    <location>
        <begin position="408"/>
        <end position="450"/>
    </location>
</feature>
<feature type="repeat" description="ARM" evidence="8">
    <location>
        <begin position="449"/>
        <end position="492"/>
    </location>
</feature>
<feature type="repeat" description="ARM" evidence="8">
    <location>
        <begin position="575"/>
        <end position="617"/>
    </location>
</feature>
<dbReference type="AlphaFoldDB" id="A0A9P6U7D9"/>
<dbReference type="InterPro" id="IPR000225">
    <property type="entry name" value="Armadillo"/>
</dbReference>
<proteinExistence type="inferred from homology"/>
<reference evidence="10" key="1">
    <citation type="journal article" date="2020" name="Fungal Divers.">
        <title>Resolving the Mortierellaceae phylogeny through synthesis of multi-gene phylogenetics and phylogenomics.</title>
        <authorList>
            <person name="Vandepol N."/>
            <person name="Liber J."/>
            <person name="Desiro A."/>
            <person name="Na H."/>
            <person name="Kennedy M."/>
            <person name="Barry K."/>
            <person name="Grigoriev I.V."/>
            <person name="Miller A.N."/>
            <person name="O'Donnell K."/>
            <person name="Stajich J.E."/>
            <person name="Bonito G."/>
        </authorList>
    </citation>
    <scope>NUCLEOTIDE SEQUENCE</scope>
    <source>
        <strain evidence="10">KOD948</strain>
    </source>
</reference>
<feature type="compositionally biased region" description="Polar residues" evidence="9">
    <location>
        <begin position="102"/>
        <end position="115"/>
    </location>
</feature>